<keyword evidence="1" id="KW-1133">Transmembrane helix</keyword>
<feature type="transmembrane region" description="Helical" evidence="1">
    <location>
        <begin position="160"/>
        <end position="180"/>
    </location>
</feature>
<feature type="chain" id="PRO_5032887364" description="Streptococcal pilin isopeptide linker domain-containing protein" evidence="2">
    <location>
        <begin position="25"/>
        <end position="192"/>
    </location>
</feature>
<sequence>MKKKQLVILVLFLFIPLVCKDAYAHQTVQVHLTFYQKVSSPYASIPQATYQYKLQSQDAPMPIGTSNGEMTYIMHALDHKQTINLSYSKPGLYHYYLSNEQGQQRYHIRILVDYDQQGRLQGHALLPVNRNGYKEEDMVFHINSQHRQSKQVKTEDNTPIIIWVMVMVFAFVMMACLIVLSMRRDDDYYENQ</sequence>
<dbReference type="Proteomes" id="UP000442619">
    <property type="component" value="Unassembled WGS sequence"/>
</dbReference>
<dbReference type="AlphaFoldDB" id="A0A844FW76"/>
<name>A0A844FW76_9FIRM</name>
<evidence type="ECO:0000313" key="3">
    <source>
        <dbReference type="EMBL" id="MST89873.1"/>
    </source>
</evidence>
<keyword evidence="4" id="KW-1185">Reference proteome</keyword>
<keyword evidence="1" id="KW-0812">Transmembrane</keyword>
<evidence type="ECO:0000256" key="2">
    <source>
        <dbReference type="SAM" id="SignalP"/>
    </source>
</evidence>
<dbReference type="EMBL" id="VUNM01000027">
    <property type="protein sequence ID" value="MST89873.1"/>
    <property type="molecule type" value="Genomic_DNA"/>
</dbReference>
<reference evidence="3 4" key="1">
    <citation type="submission" date="2019-08" db="EMBL/GenBank/DDBJ databases">
        <title>In-depth cultivation of the pig gut microbiome towards novel bacterial diversity and tailored functional studies.</title>
        <authorList>
            <person name="Wylensek D."/>
            <person name="Hitch T.C.A."/>
            <person name="Clavel T."/>
        </authorList>
    </citation>
    <scope>NUCLEOTIDE SEQUENCE [LARGE SCALE GENOMIC DNA]</scope>
    <source>
        <strain evidence="3 4">CA-Schmier-601-WT-3</strain>
    </source>
</reference>
<comment type="caution">
    <text evidence="3">The sequence shown here is derived from an EMBL/GenBank/DDBJ whole genome shotgun (WGS) entry which is preliminary data.</text>
</comment>
<evidence type="ECO:0008006" key="5">
    <source>
        <dbReference type="Google" id="ProtNLM"/>
    </source>
</evidence>
<dbReference type="RefSeq" id="WP_154517650.1">
    <property type="nucleotide sequence ID" value="NZ_VUNM01000027.1"/>
</dbReference>
<gene>
    <name evidence="3" type="ORF">FYJ79_09860</name>
</gene>
<evidence type="ECO:0000313" key="4">
    <source>
        <dbReference type="Proteomes" id="UP000442619"/>
    </source>
</evidence>
<organism evidence="3 4">
    <name type="scientific">Sharpea porci</name>
    <dbReference type="NCBI Taxonomy" id="2652286"/>
    <lineage>
        <taxon>Bacteria</taxon>
        <taxon>Bacillati</taxon>
        <taxon>Bacillota</taxon>
        <taxon>Erysipelotrichia</taxon>
        <taxon>Erysipelotrichales</taxon>
        <taxon>Coprobacillaceae</taxon>
        <taxon>Sharpea</taxon>
    </lineage>
</organism>
<keyword evidence="2" id="KW-0732">Signal</keyword>
<proteinExistence type="predicted"/>
<keyword evidence="1" id="KW-0472">Membrane</keyword>
<protein>
    <recommendedName>
        <fullName evidence="5">Streptococcal pilin isopeptide linker domain-containing protein</fullName>
    </recommendedName>
</protein>
<feature type="signal peptide" evidence="2">
    <location>
        <begin position="1"/>
        <end position="24"/>
    </location>
</feature>
<evidence type="ECO:0000256" key="1">
    <source>
        <dbReference type="SAM" id="Phobius"/>
    </source>
</evidence>
<accession>A0A844FW76</accession>